<name>A0ABP1D0A8_9APHY</name>
<organism evidence="2 3">
    <name type="scientific">Somion occarium</name>
    <dbReference type="NCBI Taxonomy" id="3059160"/>
    <lineage>
        <taxon>Eukaryota</taxon>
        <taxon>Fungi</taxon>
        <taxon>Dikarya</taxon>
        <taxon>Basidiomycota</taxon>
        <taxon>Agaricomycotina</taxon>
        <taxon>Agaricomycetes</taxon>
        <taxon>Polyporales</taxon>
        <taxon>Cerrenaceae</taxon>
        <taxon>Somion</taxon>
    </lineage>
</organism>
<reference evidence="3" key="1">
    <citation type="submission" date="2024-04" db="EMBL/GenBank/DDBJ databases">
        <authorList>
            <person name="Shaw F."/>
            <person name="Minotto A."/>
        </authorList>
    </citation>
    <scope>NUCLEOTIDE SEQUENCE [LARGE SCALE GENOMIC DNA]</scope>
</reference>
<keyword evidence="1" id="KW-1133">Transmembrane helix</keyword>
<feature type="transmembrane region" description="Helical" evidence="1">
    <location>
        <begin position="118"/>
        <end position="141"/>
    </location>
</feature>
<feature type="transmembrane region" description="Helical" evidence="1">
    <location>
        <begin position="20"/>
        <end position="42"/>
    </location>
</feature>
<feature type="transmembrane region" description="Helical" evidence="1">
    <location>
        <begin position="161"/>
        <end position="182"/>
    </location>
</feature>
<protein>
    <recommendedName>
        <fullName evidence="4">Vomeronasal type-1 receptor</fullName>
    </recommendedName>
</protein>
<feature type="transmembrane region" description="Helical" evidence="1">
    <location>
        <begin position="226"/>
        <end position="251"/>
    </location>
</feature>
<dbReference type="Proteomes" id="UP001497453">
    <property type="component" value="Chromosome 2"/>
</dbReference>
<feature type="transmembrane region" description="Helical" evidence="1">
    <location>
        <begin position="87"/>
        <end position="106"/>
    </location>
</feature>
<evidence type="ECO:0000313" key="2">
    <source>
        <dbReference type="EMBL" id="CAL1701343.1"/>
    </source>
</evidence>
<evidence type="ECO:0000256" key="1">
    <source>
        <dbReference type="SAM" id="Phobius"/>
    </source>
</evidence>
<sequence>MSSQGFPLVELVDSVSKLGYLAAGVTAIWLWDFMIALLDYVPLFGARRMSLSDVAYIAARVSTAGFLIVILIQLVDASPDDCDFKSRAVVWFGAVAPPFNSLLFFLRVRAVFRESRVIVGVFALLWLSTFTTITVPLTSHVVSIEVIRMCSTSTLRSYDSVGWVTVAVFDTLVLIAISIRVLSGSMAVSRKERFRALLSGKGLGNVSRILLQTGQLYYLATVGVNITMAISIFTSASVPVQSGLSIIGIALRNMMACKVYRLLKLGLIESTPLATWTVHLPNEVELAVLPTLNVDIVHQDTGRTVDGRADGNKWVLNEFE</sequence>
<evidence type="ECO:0000313" key="3">
    <source>
        <dbReference type="Proteomes" id="UP001497453"/>
    </source>
</evidence>
<keyword evidence="1" id="KW-0472">Membrane</keyword>
<keyword evidence="1" id="KW-0812">Transmembrane</keyword>
<evidence type="ECO:0008006" key="4">
    <source>
        <dbReference type="Google" id="ProtNLM"/>
    </source>
</evidence>
<gene>
    <name evidence="2" type="ORF">GFSPODELE1_LOCUS3541</name>
</gene>
<accession>A0ABP1D0A8</accession>
<dbReference type="EMBL" id="OZ037945">
    <property type="protein sequence ID" value="CAL1701343.1"/>
    <property type="molecule type" value="Genomic_DNA"/>
</dbReference>
<proteinExistence type="predicted"/>
<keyword evidence="3" id="KW-1185">Reference proteome</keyword>
<feature type="transmembrane region" description="Helical" evidence="1">
    <location>
        <begin position="54"/>
        <end position="75"/>
    </location>
</feature>